<dbReference type="RefSeq" id="WP_126421354.1">
    <property type="nucleotide sequence ID" value="NZ_AP018827.1"/>
</dbReference>
<evidence type="ECO:0000256" key="4">
    <source>
        <dbReference type="SAM" id="MobiDB-lite"/>
    </source>
</evidence>
<dbReference type="Pfam" id="PF02518">
    <property type="entry name" value="HATPase_c"/>
    <property type="match status" value="1"/>
</dbReference>
<dbReference type="InterPro" id="IPR052023">
    <property type="entry name" value="Histidine_kinase_KdpD"/>
</dbReference>
<proteinExistence type="predicted"/>
<reference evidence="7" key="2">
    <citation type="journal article" date="2017" name="Plant Physiol. Biochem.">
        <title>Differential oxidative and antioxidative response of duckweed Lemna minor toward plant growth promoting/inhibiting bacteria.</title>
        <authorList>
            <person name="Ishizawa H."/>
            <person name="Kuroda M."/>
            <person name="Morikawa M."/>
            <person name="Ike M."/>
        </authorList>
    </citation>
    <scope>NUCLEOTIDE SEQUENCE [LARGE SCALE GENOMIC DNA]</scope>
    <source>
        <strain evidence="7">M6</strain>
    </source>
</reference>
<dbReference type="SMART" id="SM00387">
    <property type="entry name" value="HATPase_c"/>
    <property type="match status" value="1"/>
</dbReference>
<dbReference type="Gene3D" id="1.10.287.130">
    <property type="match status" value="1"/>
</dbReference>
<dbReference type="EC" id="2.7.13.3" evidence="2"/>
<evidence type="ECO:0000259" key="5">
    <source>
        <dbReference type="PROSITE" id="PS50109"/>
    </source>
</evidence>
<dbReference type="SMART" id="SM00388">
    <property type="entry name" value="HisKA"/>
    <property type="match status" value="1"/>
</dbReference>
<dbReference type="CDD" id="cd00075">
    <property type="entry name" value="HATPase"/>
    <property type="match status" value="1"/>
</dbReference>
<dbReference type="AlphaFoldDB" id="A0A3G9G259"/>
<dbReference type="InterPro" id="IPR005467">
    <property type="entry name" value="His_kinase_dom"/>
</dbReference>
<dbReference type="GO" id="GO:0000155">
    <property type="term" value="F:phosphorelay sensor kinase activity"/>
    <property type="evidence" value="ECO:0007669"/>
    <property type="project" value="InterPro"/>
</dbReference>
<dbReference type="PANTHER" id="PTHR45569">
    <property type="entry name" value="SENSOR PROTEIN KDPD"/>
    <property type="match status" value="1"/>
</dbReference>
<keyword evidence="6" id="KW-0813">Transport</keyword>
<dbReference type="PANTHER" id="PTHR45569:SF1">
    <property type="entry name" value="SENSOR PROTEIN KDPD"/>
    <property type="match status" value="1"/>
</dbReference>
<reference evidence="7" key="1">
    <citation type="journal article" date="2017" name="Biotechnol. Biofuels">
        <title>Evaluation of environmental bacterial communities as a factor affecting the growth of duckweed Lemna minor.</title>
        <authorList>
            <person name="Ishizawa H."/>
            <person name="Kuroda M."/>
            <person name="Morikawa M."/>
            <person name="Ike M."/>
        </authorList>
    </citation>
    <scope>NUCLEOTIDE SEQUENCE [LARGE SCALE GENOMIC DNA]</scope>
    <source>
        <strain evidence="7">M6</strain>
    </source>
</reference>
<dbReference type="OrthoDB" id="9806130at2"/>
<evidence type="ECO:0000313" key="6">
    <source>
        <dbReference type="EMBL" id="BBF80787.1"/>
    </source>
</evidence>
<gene>
    <name evidence="6" type="ORF">EM6_1372</name>
</gene>
<dbReference type="Pfam" id="PF00512">
    <property type="entry name" value="HisKA"/>
    <property type="match status" value="1"/>
</dbReference>
<dbReference type="PROSITE" id="PS50109">
    <property type="entry name" value="HIS_KIN"/>
    <property type="match status" value="1"/>
</dbReference>
<dbReference type="SUPFAM" id="SSF47384">
    <property type="entry name" value="Homodimeric domain of signal transducing histidine kinase"/>
    <property type="match status" value="1"/>
</dbReference>
<evidence type="ECO:0000256" key="2">
    <source>
        <dbReference type="ARBA" id="ARBA00012438"/>
    </source>
</evidence>
<dbReference type="CDD" id="cd00082">
    <property type="entry name" value="HisKA"/>
    <property type="match status" value="1"/>
</dbReference>
<comment type="catalytic activity">
    <reaction evidence="1">
        <text>ATP + protein L-histidine = ADP + protein N-phospho-L-histidine.</text>
        <dbReference type="EC" id="2.7.13.3"/>
    </reaction>
</comment>
<dbReference type="EMBL" id="AP018827">
    <property type="protein sequence ID" value="BBF80787.1"/>
    <property type="molecule type" value="Genomic_DNA"/>
</dbReference>
<evidence type="ECO:0000256" key="1">
    <source>
        <dbReference type="ARBA" id="ARBA00000085"/>
    </source>
</evidence>
<protein>
    <recommendedName>
        <fullName evidence="2">histidine kinase</fullName>
        <ecNumber evidence="2">2.7.13.3</ecNumber>
    </recommendedName>
</protein>
<keyword evidence="6" id="KW-0808">Transferase</keyword>
<feature type="region of interest" description="Disordered" evidence="4">
    <location>
        <begin position="1"/>
        <end position="32"/>
    </location>
</feature>
<evidence type="ECO:0000313" key="7">
    <source>
        <dbReference type="Proteomes" id="UP000278756"/>
    </source>
</evidence>
<organism evidence="6 7">
    <name type="scientific">Asticcacaulis excentricus</name>
    <dbReference type="NCBI Taxonomy" id="78587"/>
    <lineage>
        <taxon>Bacteria</taxon>
        <taxon>Pseudomonadati</taxon>
        <taxon>Pseudomonadota</taxon>
        <taxon>Alphaproteobacteria</taxon>
        <taxon>Caulobacterales</taxon>
        <taxon>Caulobacteraceae</taxon>
        <taxon>Asticcacaulis</taxon>
    </lineage>
</organism>
<keyword evidence="3" id="KW-0597">Phosphoprotein</keyword>
<accession>A0A3G9G259</accession>
<keyword evidence="6" id="KW-0418">Kinase</keyword>
<dbReference type="Gene3D" id="3.30.565.10">
    <property type="entry name" value="Histidine kinase-like ATPase, C-terminal domain"/>
    <property type="match status" value="1"/>
</dbReference>
<evidence type="ECO:0000256" key="3">
    <source>
        <dbReference type="ARBA" id="ARBA00022553"/>
    </source>
</evidence>
<keyword evidence="6" id="KW-0406">Ion transport</keyword>
<dbReference type="InterPro" id="IPR036890">
    <property type="entry name" value="HATPase_C_sf"/>
</dbReference>
<feature type="domain" description="Histidine kinase" evidence="5">
    <location>
        <begin position="47"/>
        <end position="263"/>
    </location>
</feature>
<dbReference type="SUPFAM" id="SSF55874">
    <property type="entry name" value="ATPase domain of HSP90 chaperone/DNA topoisomerase II/histidine kinase"/>
    <property type="match status" value="1"/>
</dbReference>
<dbReference type="GO" id="GO:0034220">
    <property type="term" value="P:monoatomic ion transmembrane transport"/>
    <property type="evidence" value="ECO:0007669"/>
    <property type="project" value="UniProtKB-KW"/>
</dbReference>
<dbReference type="GO" id="GO:0005886">
    <property type="term" value="C:plasma membrane"/>
    <property type="evidence" value="ECO:0007669"/>
    <property type="project" value="TreeGrafter"/>
</dbReference>
<sequence length="270" mass="29515">MSLTTDTHSGLVMDTEVKVDKAEPAPGLDPSEETQLKEALYRQMLSAVSHDLKTPLATIIGSLEVYTLLEAKLSEEKRRSLINSALSEAYRLDKFITNILDMAKLESRAVQPREETANLTPLIRDSITRLGPLKDKGEIRLHDLGGAEAFHTDTVLLSRVVGLIIENALKHTGKAPVVDIDYGASGDEAFVHVRDHGPGIPPDKMRAIFNKYTRLQKQDQQNAGTGLGLSIAELIMTLLGGRIEVRNHPETGAVFSLYVPVHLAPPGGDR</sequence>
<name>A0A3G9G259_9CAUL</name>
<dbReference type="InterPro" id="IPR003661">
    <property type="entry name" value="HisK_dim/P_dom"/>
</dbReference>
<keyword evidence="6" id="KW-0407">Ion channel</keyword>
<dbReference type="InterPro" id="IPR004358">
    <property type="entry name" value="Sig_transdc_His_kin-like_C"/>
</dbReference>
<dbReference type="InterPro" id="IPR003594">
    <property type="entry name" value="HATPase_dom"/>
</dbReference>
<dbReference type="InterPro" id="IPR036097">
    <property type="entry name" value="HisK_dim/P_sf"/>
</dbReference>
<dbReference type="Proteomes" id="UP000278756">
    <property type="component" value="Chromosome 1"/>
</dbReference>
<dbReference type="PRINTS" id="PR00344">
    <property type="entry name" value="BCTRLSENSOR"/>
</dbReference>